<evidence type="ECO:0000256" key="6">
    <source>
        <dbReference type="ARBA" id="ARBA00022692"/>
    </source>
</evidence>
<reference evidence="15" key="1">
    <citation type="submission" date="2024-07" db="EMBL/GenBank/DDBJ databases">
        <title>Pseudomonas strain that inhibits Aeromonas fish pathogens.</title>
        <authorList>
            <person name="Wildschutte H."/>
        </authorList>
    </citation>
    <scope>NUCLEOTIDE SEQUENCE [LARGE SCALE GENOMIC DNA]</scope>
    <source>
        <strain evidence="15">n60</strain>
    </source>
</reference>
<evidence type="ECO:0000256" key="8">
    <source>
        <dbReference type="ARBA" id="ARBA00022989"/>
    </source>
</evidence>
<dbReference type="Gene3D" id="3.30.565.10">
    <property type="entry name" value="Histidine kinase-like ATPase, C-terminal domain"/>
    <property type="match status" value="1"/>
</dbReference>
<dbReference type="Gene3D" id="6.10.340.10">
    <property type="match status" value="1"/>
</dbReference>
<proteinExistence type="predicted"/>
<dbReference type="SUPFAM" id="SSF55874">
    <property type="entry name" value="ATPase domain of HSP90 chaperone/DNA topoisomerase II/histidine kinase"/>
    <property type="match status" value="1"/>
</dbReference>
<evidence type="ECO:0000313" key="14">
    <source>
        <dbReference type="EMBL" id="MEX6464071.1"/>
    </source>
</evidence>
<dbReference type="Proteomes" id="UP001560293">
    <property type="component" value="Unassembled WGS sequence"/>
</dbReference>
<evidence type="ECO:0000259" key="13">
    <source>
        <dbReference type="PROSITE" id="PS50885"/>
    </source>
</evidence>
<evidence type="ECO:0000256" key="1">
    <source>
        <dbReference type="ARBA" id="ARBA00000085"/>
    </source>
</evidence>
<dbReference type="Pfam" id="PF00512">
    <property type="entry name" value="HisKA"/>
    <property type="match status" value="1"/>
</dbReference>
<gene>
    <name evidence="14" type="ORF">AB6N35_06840</name>
</gene>
<evidence type="ECO:0000256" key="2">
    <source>
        <dbReference type="ARBA" id="ARBA00004236"/>
    </source>
</evidence>
<dbReference type="InterPro" id="IPR003660">
    <property type="entry name" value="HAMP_dom"/>
</dbReference>
<organism evidence="14 15">
    <name type="scientific">Dietzia cinnamea</name>
    <dbReference type="NCBI Taxonomy" id="321318"/>
    <lineage>
        <taxon>Bacteria</taxon>
        <taxon>Bacillati</taxon>
        <taxon>Actinomycetota</taxon>
        <taxon>Actinomycetes</taxon>
        <taxon>Mycobacteriales</taxon>
        <taxon>Dietziaceae</taxon>
        <taxon>Dietzia</taxon>
    </lineage>
</organism>
<evidence type="ECO:0000313" key="15">
    <source>
        <dbReference type="Proteomes" id="UP001560293"/>
    </source>
</evidence>
<accession>A0ABV3YGI7</accession>
<protein>
    <recommendedName>
        <fullName evidence="3">histidine kinase</fullName>
        <ecNumber evidence="3">2.7.13.3</ecNumber>
    </recommendedName>
</protein>
<feature type="transmembrane region" description="Helical" evidence="11">
    <location>
        <begin position="46"/>
        <end position="73"/>
    </location>
</feature>
<evidence type="ECO:0000256" key="3">
    <source>
        <dbReference type="ARBA" id="ARBA00012438"/>
    </source>
</evidence>
<keyword evidence="8 11" id="KW-1133">Transmembrane helix</keyword>
<dbReference type="EMBL" id="JBFTEZ010000002">
    <property type="protein sequence ID" value="MEX6464071.1"/>
    <property type="molecule type" value="Genomic_DNA"/>
</dbReference>
<dbReference type="RefSeq" id="WP_163376548.1">
    <property type="nucleotide sequence ID" value="NZ_JALXMA010000133.1"/>
</dbReference>
<evidence type="ECO:0000256" key="9">
    <source>
        <dbReference type="ARBA" id="ARBA00023012"/>
    </source>
</evidence>
<name>A0ABV3YGI7_9ACTN</name>
<dbReference type="SMART" id="SM00304">
    <property type="entry name" value="HAMP"/>
    <property type="match status" value="1"/>
</dbReference>
<dbReference type="GO" id="GO:0016301">
    <property type="term" value="F:kinase activity"/>
    <property type="evidence" value="ECO:0007669"/>
    <property type="project" value="UniProtKB-KW"/>
</dbReference>
<dbReference type="InterPro" id="IPR004358">
    <property type="entry name" value="Sig_transdc_His_kin-like_C"/>
</dbReference>
<dbReference type="InterPro" id="IPR003594">
    <property type="entry name" value="HATPase_dom"/>
</dbReference>
<comment type="caution">
    <text evidence="14">The sequence shown here is derived from an EMBL/GenBank/DDBJ whole genome shotgun (WGS) entry which is preliminary data.</text>
</comment>
<dbReference type="SMART" id="SM00388">
    <property type="entry name" value="HisKA"/>
    <property type="match status" value="1"/>
</dbReference>
<dbReference type="InterPro" id="IPR005467">
    <property type="entry name" value="His_kinase_dom"/>
</dbReference>
<dbReference type="InterPro" id="IPR003661">
    <property type="entry name" value="HisK_dim/P_dom"/>
</dbReference>
<dbReference type="Pfam" id="PF02518">
    <property type="entry name" value="HATPase_c"/>
    <property type="match status" value="1"/>
</dbReference>
<dbReference type="EC" id="2.7.13.3" evidence="3"/>
<dbReference type="InterPro" id="IPR036097">
    <property type="entry name" value="HisK_dim/P_sf"/>
</dbReference>
<comment type="subcellular location">
    <subcellularLocation>
        <location evidence="2">Cell membrane</location>
    </subcellularLocation>
</comment>
<dbReference type="SUPFAM" id="SSF47384">
    <property type="entry name" value="Homodimeric domain of signal transducing histidine kinase"/>
    <property type="match status" value="1"/>
</dbReference>
<keyword evidence="4" id="KW-0597">Phosphoprotein</keyword>
<evidence type="ECO:0000256" key="11">
    <source>
        <dbReference type="SAM" id="Phobius"/>
    </source>
</evidence>
<keyword evidence="10 11" id="KW-0472">Membrane</keyword>
<evidence type="ECO:0000256" key="5">
    <source>
        <dbReference type="ARBA" id="ARBA00022679"/>
    </source>
</evidence>
<evidence type="ECO:0000259" key="12">
    <source>
        <dbReference type="PROSITE" id="PS50109"/>
    </source>
</evidence>
<keyword evidence="5" id="KW-0808">Transferase</keyword>
<dbReference type="Gene3D" id="1.10.287.130">
    <property type="match status" value="1"/>
</dbReference>
<dbReference type="InterPro" id="IPR050428">
    <property type="entry name" value="TCS_sensor_his_kinase"/>
</dbReference>
<feature type="domain" description="HAMP" evidence="13">
    <location>
        <begin position="75"/>
        <end position="128"/>
    </location>
</feature>
<evidence type="ECO:0000256" key="4">
    <source>
        <dbReference type="ARBA" id="ARBA00022553"/>
    </source>
</evidence>
<keyword evidence="9" id="KW-0902">Two-component regulatory system</keyword>
<keyword evidence="15" id="KW-1185">Reference proteome</keyword>
<dbReference type="PRINTS" id="PR00344">
    <property type="entry name" value="BCTRLSENSOR"/>
</dbReference>
<dbReference type="PANTHER" id="PTHR45436:SF5">
    <property type="entry name" value="SENSOR HISTIDINE KINASE TRCS"/>
    <property type="match status" value="1"/>
</dbReference>
<evidence type="ECO:0000256" key="10">
    <source>
        <dbReference type="ARBA" id="ARBA00023136"/>
    </source>
</evidence>
<dbReference type="Pfam" id="PF00672">
    <property type="entry name" value="HAMP"/>
    <property type="match status" value="1"/>
</dbReference>
<keyword evidence="6 11" id="KW-0812">Transmembrane</keyword>
<dbReference type="PROSITE" id="PS50885">
    <property type="entry name" value="HAMP"/>
    <property type="match status" value="1"/>
</dbReference>
<keyword evidence="7 14" id="KW-0418">Kinase</keyword>
<dbReference type="CDD" id="cd00082">
    <property type="entry name" value="HisKA"/>
    <property type="match status" value="1"/>
</dbReference>
<sequence>MSSVVVGCAVSAWLVASALAPGIFHDHLGQAGIDHDSNEAAHVEEAFTVAIVLAWGLAVAIAVLVALLTSWYLTRRVQRSVTMVTTSTADIARGQYETRVASPKLGREFDDLATSVNELARRLDATDATRRRMLADLGHELRTPLATIDSYLEAVDDGVRAFDDSTRQVLWAATRRLERLASDIVDVSDAEEHLTQLQPVRTTTKDLVATAVNAARERYADKGVQLHIGDIEPTDVTVDAERIGQVLGNLLDNALRHTPTGGTVTLRAAPSRTNTTAIAVSDTGEGIAAQHLDHLFDRFYRADPARARNAGGSGIGLAITRALVEAHGGRIRVSSRGLGHGAQFTLELPCAREAQGTTMQS</sequence>
<feature type="domain" description="Histidine kinase" evidence="12">
    <location>
        <begin position="136"/>
        <end position="352"/>
    </location>
</feature>
<comment type="catalytic activity">
    <reaction evidence="1">
        <text>ATP + protein L-histidine = ADP + protein N-phospho-L-histidine.</text>
        <dbReference type="EC" id="2.7.13.3"/>
    </reaction>
</comment>
<dbReference type="SMART" id="SM00387">
    <property type="entry name" value="HATPase_c"/>
    <property type="match status" value="1"/>
</dbReference>
<dbReference type="PROSITE" id="PS50109">
    <property type="entry name" value="HIS_KIN"/>
    <property type="match status" value="1"/>
</dbReference>
<dbReference type="InterPro" id="IPR036890">
    <property type="entry name" value="HATPase_C_sf"/>
</dbReference>
<evidence type="ECO:0000256" key="7">
    <source>
        <dbReference type="ARBA" id="ARBA00022777"/>
    </source>
</evidence>
<dbReference type="PANTHER" id="PTHR45436">
    <property type="entry name" value="SENSOR HISTIDINE KINASE YKOH"/>
    <property type="match status" value="1"/>
</dbReference>